<evidence type="ECO:0000313" key="2">
    <source>
        <dbReference type="Proteomes" id="UP001380953"/>
    </source>
</evidence>
<proteinExistence type="predicted"/>
<dbReference type="EMBL" id="JBBKAR010000056">
    <property type="protein sequence ID" value="MEJ8306705.1"/>
    <property type="molecule type" value="Genomic_DNA"/>
</dbReference>
<organism evidence="1 2">
    <name type="scientific">Saccharibacillus sacchari</name>
    <dbReference type="NCBI Taxonomy" id="456493"/>
    <lineage>
        <taxon>Bacteria</taxon>
        <taxon>Bacillati</taxon>
        <taxon>Bacillota</taxon>
        <taxon>Bacilli</taxon>
        <taxon>Bacillales</taxon>
        <taxon>Paenibacillaceae</taxon>
        <taxon>Saccharibacillus</taxon>
    </lineage>
</organism>
<dbReference type="Proteomes" id="UP001380953">
    <property type="component" value="Unassembled WGS sequence"/>
</dbReference>
<evidence type="ECO:0000313" key="1">
    <source>
        <dbReference type="EMBL" id="MEJ8306705.1"/>
    </source>
</evidence>
<reference evidence="1" key="1">
    <citation type="submission" date="2024-03" db="EMBL/GenBank/DDBJ databases">
        <title>Whole genome sequecning of epiphytes from Marcgravia umbellata leaves.</title>
        <authorList>
            <person name="Kumar G."/>
            <person name="Savka M.A."/>
        </authorList>
    </citation>
    <scope>NUCLEOTIDE SEQUENCE</scope>
    <source>
        <strain evidence="1">RIT_BL5</strain>
    </source>
</reference>
<sequence>MIQSIDRQAFLQKLWFEIEAVGKSPTLPEQADGQPLRQHLLIYVAKGEGEVAMDGQAHPIGKNMLLIYSPGTTVELKLQRQTRLYWITFDSFALNEGHSDERRFSKTGEFPAEGAFRIGGEDALPMMEELVARVAEHGQTRRFATQQLLHDLLSMLLRHAEMQAGDDSLGRIRLTVDYMQLHYRSAIRVAALAKWGDFHPAYFSQVFKQYMDKTPTVYLTHLRMNKAKELLLPAERPIAQVAEQVGYDDEFYFSRRFKDTHGYAPSAYSSEKNRIIVSLSAPYTEHLTVLGVPLAAAQVHEATALPDVPRLTLPKHEVEPWRVSRSLFLGIRPDLILCKNNVEKNARRHINDIAPIISIPWSDRDVFRHLHDIANIVDRQAEATRWLEAHEQQVHGWREKVREAIGPATVAVCLCDGERLRMYGARNFGHVLYRALELTPPEPIRREMSRFPSGTGFTWMSLTPEGIARHAADILFVAIASPKDRERVEYWMQTHPAWINHKAVRSGKVFFVDANQWKIYAPMGIEKQLEEAGRLLSSIPAHVQI</sequence>
<protein>
    <submittedName>
        <fullName evidence="1">Helix-turn-helix domain-containing protein</fullName>
    </submittedName>
</protein>
<name>A0ACC6PI95_9BACL</name>
<comment type="caution">
    <text evidence="1">The sequence shown here is derived from an EMBL/GenBank/DDBJ whole genome shotgun (WGS) entry which is preliminary data.</text>
</comment>
<keyword evidence="2" id="KW-1185">Reference proteome</keyword>
<gene>
    <name evidence="1" type="ORF">WKI47_22570</name>
</gene>
<accession>A0ACC6PI95</accession>